<dbReference type="Gene3D" id="3.40.109.10">
    <property type="entry name" value="NADH Oxidase"/>
    <property type="match status" value="1"/>
</dbReference>
<dbReference type="PANTHER" id="PTHR43673">
    <property type="entry name" value="NAD(P)H NITROREDUCTASE YDGI-RELATED"/>
    <property type="match status" value="1"/>
</dbReference>
<comment type="similarity">
    <text evidence="2">Belongs to the nitroreductase family.</text>
</comment>
<evidence type="ECO:0000256" key="5">
    <source>
        <dbReference type="ARBA" id="ARBA00023002"/>
    </source>
</evidence>
<comment type="cofactor">
    <cofactor evidence="1">
        <name>FMN</name>
        <dbReference type="ChEBI" id="CHEBI:58210"/>
    </cofactor>
</comment>
<dbReference type="CDD" id="cd02136">
    <property type="entry name" value="PnbA_NfnB-like"/>
    <property type="match status" value="1"/>
</dbReference>
<evidence type="ECO:0000256" key="4">
    <source>
        <dbReference type="ARBA" id="ARBA00022643"/>
    </source>
</evidence>
<keyword evidence="3" id="KW-0285">Flavoprotein</keyword>
<dbReference type="Pfam" id="PF00881">
    <property type="entry name" value="Nitroreductase"/>
    <property type="match status" value="1"/>
</dbReference>
<protein>
    <submittedName>
        <fullName evidence="7">Nitroreductase</fullName>
    </submittedName>
</protein>
<dbReference type="InterPro" id="IPR029479">
    <property type="entry name" value="Nitroreductase"/>
</dbReference>
<accession>A0ABT4BTB3</accession>
<dbReference type="Proteomes" id="UP001082703">
    <property type="component" value="Unassembled WGS sequence"/>
</dbReference>
<keyword evidence="8" id="KW-1185">Reference proteome</keyword>
<comment type="caution">
    <text evidence="7">The sequence shown here is derived from an EMBL/GenBank/DDBJ whole genome shotgun (WGS) entry which is preliminary data.</text>
</comment>
<reference evidence="7 8" key="1">
    <citation type="submission" date="2022-11" db="EMBL/GenBank/DDBJ databases">
        <authorList>
            <person name="Caiyu Z."/>
        </authorList>
    </citation>
    <scope>NUCLEOTIDE SEQUENCE [LARGE SCALE GENOMIC DNA]</scope>
    <source>
        <strain evidence="7 8">YR-4</strain>
    </source>
</reference>
<evidence type="ECO:0000313" key="7">
    <source>
        <dbReference type="EMBL" id="MCY1714138.1"/>
    </source>
</evidence>
<keyword evidence="5" id="KW-0560">Oxidoreductase</keyword>
<organism evidence="7 8">
    <name type="scientific">Caproiciproducens galactitolivorans</name>
    <dbReference type="NCBI Taxonomy" id="642589"/>
    <lineage>
        <taxon>Bacteria</taxon>
        <taxon>Bacillati</taxon>
        <taxon>Bacillota</taxon>
        <taxon>Clostridia</taxon>
        <taxon>Eubacteriales</taxon>
        <taxon>Acutalibacteraceae</taxon>
        <taxon>Caproiciproducens</taxon>
    </lineage>
</organism>
<sequence length="173" mass="19109">MSQNRVMETLLERRSVRAYRSEQISEEELTDILHAAKYAPTARGLQARHFTVIQNKQFIAEIVFAAKGNSVNDGEAPFYNAPTMIVLSAPQDAKYGREDCACAIMNIMLAAQALGLGTCYICSVLNGLRDAGILSRLKLPEGYIPFGSVAVGYPKEHAPAPKERRTDDISYIR</sequence>
<dbReference type="RefSeq" id="WP_268058186.1">
    <property type="nucleotide sequence ID" value="NZ_JAPOHA010000006.1"/>
</dbReference>
<proteinExistence type="inferred from homology"/>
<name>A0ABT4BTB3_9FIRM</name>
<evidence type="ECO:0000313" key="8">
    <source>
        <dbReference type="Proteomes" id="UP001082703"/>
    </source>
</evidence>
<evidence type="ECO:0000256" key="2">
    <source>
        <dbReference type="ARBA" id="ARBA00007118"/>
    </source>
</evidence>
<dbReference type="EMBL" id="JAPOHA010000006">
    <property type="protein sequence ID" value="MCY1714138.1"/>
    <property type="molecule type" value="Genomic_DNA"/>
</dbReference>
<dbReference type="InterPro" id="IPR000415">
    <property type="entry name" value="Nitroreductase-like"/>
</dbReference>
<feature type="domain" description="Nitroreductase" evidence="6">
    <location>
        <begin position="11"/>
        <end position="153"/>
    </location>
</feature>
<gene>
    <name evidence="7" type="ORF">OUY18_07720</name>
</gene>
<dbReference type="SUPFAM" id="SSF55469">
    <property type="entry name" value="FMN-dependent nitroreductase-like"/>
    <property type="match status" value="1"/>
</dbReference>
<evidence type="ECO:0000259" key="6">
    <source>
        <dbReference type="Pfam" id="PF00881"/>
    </source>
</evidence>
<dbReference type="PANTHER" id="PTHR43673:SF2">
    <property type="entry name" value="NITROREDUCTASE"/>
    <property type="match status" value="1"/>
</dbReference>
<evidence type="ECO:0000256" key="1">
    <source>
        <dbReference type="ARBA" id="ARBA00001917"/>
    </source>
</evidence>
<evidence type="ECO:0000256" key="3">
    <source>
        <dbReference type="ARBA" id="ARBA00022630"/>
    </source>
</evidence>
<keyword evidence="4" id="KW-0288">FMN</keyword>